<dbReference type="InterPro" id="IPR013783">
    <property type="entry name" value="Ig-like_fold"/>
</dbReference>
<sequence length="729" mass="79120">MLSFTFFGQQSYYNDVDLTLTGTELKEALAVKTISAHTNILTYTPGVWEASKITDINPANTSEVILIYGWENGSDQDITNDRTRNKSLQDRGTGENFVWNREHVFSKSLANPNLIGEGNSQGPGSDAHNLRPADRTRNSERNNFKFAPGSGNSSRSTITYNGPEGPNTRGWYPGDEWKGDAARMIMYMYLRYGTQCLPGNVGVGSKEFTADEMIDLFLQWNVEDPVSAIEIARNTYHANTSNTYAQGNRNPFIDNPYLATRIWGGTSAEDRWGIYINSDTEAPTAPTNVTLSNVALTSMDISWSSSTDNVGVTGYNVYVNDVLTAQTSGTTTSATISKLTTNTTYKFTVIAKDLINNFSATSIAVFEKTLQDNTPPSVPQDVTITNVTDSSFSVNWSASSDNNEVNGYDIFIDESFKASSLTTSYTVTGLTSATTYTVAVLAKDIDGNKSVKSNSISVKTNDKSSGGVASELFFSEYVEGDGGTNKALEIVNLTGNTISLAGYVVKLERNGAGVWTTPLALDSGTVKSIVPEDVFVIGNGDNSAPELQPKSASNPNGQIDLVQLNNQNTNFGQPVNFNGDDAVALFKDDVLIDIIGVFGSSASFALNVTLRRNGTISAPNTIFDKQAEWTSFPANTFDGIGSHTYTLSTQNNVFKSFRMFPNPANGNNVYFSVTEDATINIYNILGKLIQSTGVTKSKNNIDISNLSKGVYLLKINSGKQFITKKLIKN</sequence>
<dbReference type="Pfam" id="PF18962">
    <property type="entry name" value="Por_Secre_tail"/>
    <property type="match status" value="1"/>
</dbReference>
<dbReference type="STRING" id="1774273.LPB03_01165"/>
<evidence type="ECO:0000259" key="6">
    <source>
        <dbReference type="PROSITE" id="PS50853"/>
    </source>
</evidence>
<dbReference type="PANTHER" id="PTHR33607">
    <property type="entry name" value="ENDONUCLEASE-1"/>
    <property type="match status" value="1"/>
</dbReference>
<protein>
    <recommendedName>
        <fullName evidence="6">Fibronectin type-III domain-containing protein</fullName>
    </recommendedName>
</protein>
<gene>
    <name evidence="7" type="ORF">LPB3_03945</name>
</gene>
<dbReference type="KEGG" id="pob:LPB03_01165"/>
<evidence type="ECO:0000256" key="5">
    <source>
        <dbReference type="SAM" id="MobiDB-lite"/>
    </source>
</evidence>
<dbReference type="CDD" id="cd00063">
    <property type="entry name" value="FN3"/>
    <property type="match status" value="2"/>
</dbReference>
<dbReference type="SUPFAM" id="SSF49265">
    <property type="entry name" value="Fibronectin type III"/>
    <property type="match status" value="1"/>
</dbReference>
<keyword evidence="3" id="KW-0732">Signal</keyword>
<name>A0A1B8U0X8_9FLAO</name>
<dbReference type="EMBL" id="LSFM01000018">
    <property type="protein sequence ID" value="OBY65524.1"/>
    <property type="molecule type" value="Genomic_DNA"/>
</dbReference>
<dbReference type="Pfam" id="PF04231">
    <property type="entry name" value="Endonuclease_1"/>
    <property type="match status" value="1"/>
</dbReference>
<dbReference type="Gene3D" id="2.60.40.10">
    <property type="entry name" value="Immunoglobulins"/>
    <property type="match status" value="2"/>
</dbReference>
<evidence type="ECO:0000256" key="1">
    <source>
        <dbReference type="ARBA" id="ARBA00006429"/>
    </source>
</evidence>
<comment type="similarity">
    <text evidence="1">Belongs to the EndA/NucM nuclease family.</text>
</comment>
<comment type="caution">
    <text evidence="7">The sequence shown here is derived from an EMBL/GenBank/DDBJ whole genome shotgun (WGS) entry which is preliminary data.</text>
</comment>
<feature type="compositionally biased region" description="Basic and acidic residues" evidence="5">
    <location>
        <begin position="128"/>
        <end position="143"/>
    </location>
</feature>
<evidence type="ECO:0000313" key="7">
    <source>
        <dbReference type="EMBL" id="OBY65524.1"/>
    </source>
</evidence>
<organism evidence="7 8">
    <name type="scientific">Polaribacter vadi</name>
    <dbReference type="NCBI Taxonomy" id="1774273"/>
    <lineage>
        <taxon>Bacteria</taxon>
        <taxon>Pseudomonadati</taxon>
        <taxon>Bacteroidota</taxon>
        <taxon>Flavobacteriia</taxon>
        <taxon>Flavobacteriales</taxon>
        <taxon>Flavobacteriaceae</taxon>
    </lineage>
</organism>
<dbReference type="GO" id="GO:0016787">
    <property type="term" value="F:hydrolase activity"/>
    <property type="evidence" value="ECO:0007669"/>
    <property type="project" value="UniProtKB-KW"/>
</dbReference>
<feature type="compositionally biased region" description="Polar residues" evidence="5">
    <location>
        <begin position="150"/>
        <end position="160"/>
    </location>
</feature>
<dbReference type="InterPro" id="IPR001322">
    <property type="entry name" value="Lamin_tail_dom"/>
</dbReference>
<dbReference type="InterPro" id="IPR003961">
    <property type="entry name" value="FN3_dom"/>
</dbReference>
<proteinExistence type="inferred from homology"/>
<dbReference type="PANTHER" id="PTHR33607:SF2">
    <property type="entry name" value="ENDONUCLEASE-1"/>
    <property type="match status" value="1"/>
</dbReference>
<dbReference type="InterPro" id="IPR036116">
    <property type="entry name" value="FN3_sf"/>
</dbReference>
<keyword evidence="4" id="KW-0378">Hydrolase</keyword>
<reference evidence="8" key="1">
    <citation type="submission" date="2016-02" db="EMBL/GenBank/DDBJ databases">
        <authorList>
            <person name="Shin S.-K."/>
            <person name="Yi H."/>
            <person name="Kim E."/>
        </authorList>
    </citation>
    <scope>NUCLEOTIDE SEQUENCE [LARGE SCALE GENOMIC DNA]</scope>
    <source>
        <strain evidence="8">LPB0003</strain>
    </source>
</reference>
<keyword evidence="8" id="KW-1185">Reference proteome</keyword>
<dbReference type="NCBIfam" id="TIGR04183">
    <property type="entry name" value="Por_Secre_tail"/>
    <property type="match status" value="1"/>
</dbReference>
<accession>A0A1B8U0X8</accession>
<dbReference type="SMART" id="SM00060">
    <property type="entry name" value="FN3"/>
    <property type="match status" value="2"/>
</dbReference>
<feature type="region of interest" description="Disordered" evidence="5">
    <location>
        <begin position="111"/>
        <end position="167"/>
    </location>
</feature>
<evidence type="ECO:0000256" key="4">
    <source>
        <dbReference type="ARBA" id="ARBA00022801"/>
    </source>
</evidence>
<dbReference type="InterPro" id="IPR007346">
    <property type="entry name" value="Endonuclease-I"/>
</dbReference>
<keyword evidence="2" id="KW-0540">Nuclease</keyword>
<dbReference type="GO" id="GO:0004518">
    <property type="term" value="F:nuclease activity"/>
    <property type="evidence" value="ECO:0007669"/>
    <property type="project" value="UniProtKB-KW"/>
</dbReference>
<dbReference type="InterPro" id="IPR026444">
    <property type="entry name" value="Secre_tail"/>
</dbReference>
<evidence type="ECO:0000256" key="2">
    <source>
        <dbReference type="ARBA" id="ARBA00022722"/>
    </source>
</evidence>
<dbReference type="Pfam" id="PF00041">
    <property type="entry name" value="fn3"/>
    <property type="match status" value="2"/>
</dbReference>
<dbReference type="SUPFAM" id="SSF54060">
    <property type="entry name" value="His-Me finger endonucleases"/>
    <property type="match status" value="1"/>
</dbReference>
<feature type="domain" description="Fibronectin type-III" evidence="6">
    <location>
        <begin position="285"/>
        <end position="372"/>
    </location>
</feature>
<dbReference type="PROSITE" id="PS50853">
    <property type="entry name" value="FN3"/>
    <property type="match status" value="2"/>
</dbReference>
<evidence type="ECO:0000256" key="3">
    <source>
        <dbReference type="ARBA" id="ARBA00022729"/>
    </source>
</evidence>
<dbReference type="Proteomes" id="UP000092584">
    <property type="component" value="Unassembled WGS sequence"/>
</dbReference>
<dbReference type="AlphaFoldDB" id="A0A1B8U0X8"/>
<dbReference type="Pfam" id="PF00932">
    <property type="entry name" value="LTD"/>
    <property type="match status" value="1"/>
</dbReference>
<dbReference type="InterPro" id="IPR044925">
    <property type="entry name" value="His-Me_finger_sf"/>
</dbReference>
<evidence type="ECO:0000313" key="8">
    <source>
        <dbReference type="Proteomes" id="UP000092584"/>
    </source>
</evidence>
<feature type="domain" description="Fibronectin type-III" evidence="6">
    <location>
        <begin position="378"/>
        <end position="463"/>
    </location>
</feature>